<name>A0A1U7M852_TISCR</name>
<dbReference type="AlphaFoldDB" id="A0A1U7M852"/>
<dbReference type="Proteomes" id="UP000186112">
    <property type="component" value="Unassembled WGS sequence"/>
</dbReference>
<protein>
    <submittedName>
        <fullName evidence="1">Uncharacterized protein</fullName>
    </submittedName>
</protein>
<accession>A0A1U7M852</accession>
<dbReference type="EMBL" id="LTDM01000006">
    <property type="protein sequence ID" value="OLS03492.1"/>
    <property type="molecule type" value="Genomic_DNA"/>
</dbReference>
<gene>
    <name evidence="1" type="ORF">TICRE_04860</name>
</gene>
<reference evidence="1 2" key="1">
    <citation type="submission" date="2016-02" db="EMBL/GenBank/DDBJ databases">
        <title>Genome sequence of Tissierella creatinophila DSM 6911.</title>
        <authorList>
            <person name="Poehlein A."/>
            <person name="Daniel R."/>
        </authorList>
    </citation>
    <scope>NUCLEOTIDE SEQUENCE [LARGE SCALE GENOMIC DNA]</scope>
    <source>
        <strain evidence="1 2">DSM 6911</strain>
    </source>
</reference>
<sequence>MQVNAKSWDITEWVFWDFGLGHRRNFIFARRRVYHEF</sequence>
<organism evidence="1 2">
    <name type="scientific">Tissierella creatinophila DSM 6911</name>
    <dbReference type="NCBI Taxonomy" id="1123403"/>
    <lineage>
        <taxon>Bacteria</taxon>
        <taxon>Bacillati</taxon>
        <taxon>Bacillota</taxon>
        <taxon>Tissierellia</taxon>
        <taxon>Tissierellales</taxon>
        <taxon>Tissierellaceae</taxon>
        <taxon>Tissierella</taxon>
    </lineage>
</organism>
<proteinExistence type="predicted"/>
<evidence type="ECO:0000313" key="1">
    <source>
        <dbReference type="EMBL" id="OLS03492.1"/>
    </source>
</evidence>
<comment type="caution">
    <text evidence="1">The sequence shown here is derived from an EMBL/GenBank/DDBJ whole genome shotgun (WGS) entry which is preliminary data.</text>
</comment>
<keyword evidence="2" id="KW-1185">Reference proteome</keyword>
<evidence type="ECO:0000313" key="2">
    <source>
        <dbReference type="Proteomes" id="UP000186112"/>
    </source>
</evidence>